<accession>A0A848H432</accession>
<feature type="signal peptide" evidence="1">
    <location>
        <begin position="1"/>
        <end position="19"/>
    </location>
</feature>
<reference evidence="2 3" key="1">
    <citation type="submission" date="2020-04" db="EMBL/GenBank/DDBJ databases">
        <title>Ramlibacter sp. G-1-2-2 isolated from soil.</title>
        <authorList>
            <person name="Dahal R.H."/>
        </authorList>
    </citation>
    <scope>NUCLEOTIDE SEQUENCE [LARGE SCALE GENOMIC DNA]</scope>
    <source>
        <strain evidence="2 3">G-1-2-2</strain>
    </source>
</reference>
<comment type="caution">
    <text evidence="2">The sequence shown here is derived from an EMBL/GenBank/DDBJ whole genome shotgun (WGS) entry which is preliminary data.</text>
</comment>
<dbReference type="RefSeq" id="WP_169416725.1">
    <property type="nucleotide sequence ID" value="NZ_JABBFX010000001.1"/>
</dbReference>
<protein>
    <recommendedName>
        <fullName evidence="4">Lipoprotein</fullName>
    </recommendedName>
</protein>
<keyword evidence="1" id="KW-0732">Signal</keyword>
<evidence type="ECO:0000313" key="3">
    <source>
        <dbReference type="Proteomes" id="UP000541185"/>
    </source>
</evidence>
<evidence type="ECO:0000313" key="2">
    <source>
        <dbReference type="EMBL" id="NML42518.1"/>
    </source>
</evidence>
<dbReference type="AlphaFoldDB" id="A0A848H432"/>
<dbReference type="Proteomes" id="UP000541185">
    <property type="component" value="Unassembled WGS sequence"/>
</dbReference>
<evidence type="ECO:0008006" key="4">
    <source>
        <dbReference type="Google" id="ProtNLM"/>
    </source>
</evidence>
<proteinExistence type="predicted"/>
<evidence type="ECO:0000256" key="1">
    <source>
        <dbReference type="SAM" id="SignalP"/>
    </source>
</evidence>
<name>A0A848H432_9BURK</name>
<dbReference type="EMBL" id="JABBFX010000001">
    <property type="protein sequence ID" value="NML42518.1"/>
    <property type="molecule type" value="Genomic_DNA"/>
</dbReference>
<feature type="chain" id="PRO_5032573654" description="Lipoprotein" evidence="1">
    <location>
        <begin position="20"/>
        <end position="230"/>
    </location>
</feature>
<dbReference type="PROSITE" id="PS51257">
    <property type="entry name" value="PROKAR_LIPOPROTEIN"/>
    <property type="match status" value="1"/>
</dbReference>
<organism evidence="2 3">
    <name type="scientific">Ramlibacter agri</name>
    <dbReference type="NCBI Taxonomy" id="2728837"/>
    <lineage>
        <taxon>Bacteria</taxon>
        <taxon>Pseudomonadati</taxon>
        <taxon>Pseudomonadota</taxon>
        <taxon>Betaproteobacteria</taxon>
        <taxon>Burkholderiales</taxon>
        <taxon>Comamonadaceae</taxon>
        <taxon>Ramlibacter</taxon>
    </lineage>
</organism>
<sequence length="230" mass="23952">MKTQAWLSLVALAALTACVGNNNNSGEGNAGECLGSAQACSGGETNKGVPATFFSKSGTGAGVVTLPNITRLRIRGTTTGASAEFAVWIGDRLVVGETVGSHNVPAGFDGVFVVKPGETVKITQAAKVAWSLDEVAPEPTPSTAGIFGRSDTDADVFRLPAKPMRLRVQALYPGARQRFAVWADGTRLLVNESLGTSQNPPAYEGTIQVKGGEVIEVRSASGVTWSFKQQ</sequence>
<gene>
    <name evidence="2" type="ORF">HHL11_02075</name>
</gene>
<keyword evidence="3" id="KW-1185">Reference proteome</keyword>